<sequence>MRYFAKKLKNDELIVDLGGCNHVVSWQSTGDGTVTVNGELSIRKKGYIKALKGYEMLNSLEVEKDLKRDSISAVLKYLFKKFTNDLKRKLQKDIKEFPVDNVVFVLPIPHFYTPEERDIMMEAAKLAKLNEHGHVLFEDSLHLLTTRSFETNKVKRYVCLDSGKFESIEVKDSKTKHIPCQLKKGFSDVAEDVENLLRKHWLISKRCGNQTFPEDVDTEFKNFLESYHVQHGDALGQDQELIMENFVIDATSFSEFHEDAKHKYGGDLKAGRNPIYSKQCKAIDESLGKLFFEHYKYKLLVREIK</sequence>
<name>A0A0B7N933_9FUNG</name>
<evidence type="ECO:0000313" key="1">
    <source>
        <dbReference type="EMBL" id="CEP11918.1"/>
    </source>
</evidence>
<keyword evidence="2" id="KW-1185">Reference proteome</keyword>
<evidence type="ECO:0000313" key="2">
    <source>
        <dbReference type="Proteomes" id="UP000054107"/>
    </source>
</evidence>
<gene>
    <name evidence="1" type="primary">PARPA_05819.1 scaffold 19890</name>
</gene>
<dbReference type="AlphaFoldDB" id="A0A0B7N933"/>
<accession>A0A0B7N933</accession>
<reference evidence="1 2" key="1">
    <citation type="submission" date="2014-09" db="EMBL/GenBank/DDBJ databases">
        <authorList>
            <person name="Ellenberger Sabrina"/>
        </authorList>
    </citation>
    <scope>NUCLEOTIDE SEQUENCE [LARGE SCALE GENOMIC DNA]</scope>
    <source>
        <strain evidence="1 2">CBS 412.66</strain>
    </source>
</reference>
<protein>
    <submittedName>
        <fullName evidence="1">Uncharacterized protein</fullName>
    </submittedName>
</protein>
<dbReference type="EMBL" id="LN727106">
    <property type="protein sequence ID" value="CEP11918.1"/>
    <property type="molecule type" value="Genomic_DNA"/>
</dbReference>
<proteinExistence type="predicted"/>
<organism evidence="1 2">
    <name type="scientific">Parasitella parasitica</name>
    <dbReference type="NCBI Taxonomy" id="35722"/>
    <lineage>
        <taxon>Eukaryota</taxon>
        <taxon>Fungi</taxon>
        <taxon>Fungi incertae sedis</taxon>
        <taxon>Mucoromycota</taxon>
        <taxon>Mucoromycotina</taxon>
        <taxon>Mucoromycetes</taxon>
        <taxon>Mucorales</taxon>
        <taxon>Mucorineae</taxon>
        <taxon>Mucoraceae</taxon>
        <taxon>Parasitella</taxon>
    </lineage>
</organism>
<dbReference type="Proteomes" id="UP000054107">
    <property type="component" value="Unassembled WGS sequence"/>
</dbReference>